<name>A0A2W5FPS0_9BACT</name>
<dbReference type="UniPathway" id="UPA00557">
    <property type="reaction ID" value="UER00614"/>
</dbReference>
<evidence type="ECO:0000256" key="8">
    <source>
        <dbReference type="ARBA" id="ARBA00022475"/>
    </source>
</evidence>
<evidence type="ECO:0000256" key="15">
    <source>
        <dbReference type="ARBA" id="ARBA00023136"/>
    </source>
</evidence>
<sequence length="217" mass="23978">MSNLQLRIISALVMLPFVIGAVFMGGFPFLVFTAIIFILAVYEWARLSLKTQNKIGFLVFGMIYLPLCFYEFYNLRTGFSDGLYLVISMLLIIWSADIGAYFVGRKFGKHKMAPTISPNKSWEGLAGAMFFSALMMIVLMMYVFTSDAGPGFLMLAITGAILGYIGQAGDLLESFLKRKAGEKDSSKLIPGHGGVLDRVDSILLVSPVFVFIAEYVL</sequence>
<gene>
    <name evidence="20" type="ORF">DI586_03745</name>
</gene>
<evidence type="ECO:0000256" key="19">
    <source>
        <dbReference type="SAM" id="Phobius"/>
    </source>
</evidence>
<reference evidence="20 21" key="1">
    <citation type="submission" date="2017-08" db="EMBL/GenBank/DDBJ databases">
        <title>Infants hospitalized years apart are colonized by the same room-sourced microbial strains.</title>
        <authorList>
            <person name="Brooks B."/>
            <person name="Olm M.R."/>
            <person name="Firek B.A."/>
            <person name="Baker R."/>
            <person name="Thomas B.C."/>
            <person name="Morowitz M.J."/>
            <person name="Banfield J.F."/>
        </authorList>
    </citation>
    <scope>NUCLEOTIDE SEQUENCE [LARGE SCALE GENOMIC DNA]</scope>
    <source>
        <strain evidence="20">S2_006_000_R2_64</strain>
    </source>
</reference>
<feature type="transmembrane region" description="Helical" evidence="19">
    <location>
        <begin position="151"/>
        <end position="172"/>
    </location>
</feature>
<evidence type="ECO:0000256" key="12">
    <source>
        <dbReference type="ARBA" id="ARBA00022695"/>
    </source>
</evidence>
<evidence type="ECO:0000256" key="9">
    <source>
        <dbReference type="ARBA" id="ARBA00022516"/>
    </source>
</evidence>
<evidence type="ECO:0000256" key="4">
    <source>
        <dbReference type="ARBA" id="ARBA00005189"/>
    </source>
</evidence>
<comment type="catalytic activity">
    <reaction evidence="1 18">
        <text>a 1,2-diacyl-sn-glycero-3-phosphate + CTP + H(+) = a CDP-1,2-diacyl-sn-glycerol + diphosphate</text>
        <dbReference type="Rhea" id="RHEA:16229"/>
        <dbReference type="ChEBI" id="CHEBI:15378"/>
        <dbReference type="ChEBI" id="CHEBI:33019"/>
        <dbReference type="ChEBI" id="CHEBI:37563"/>
        <dbReference type="ChEBI" id="CHEBI:58332"/>
        <dbReference type="ChEBI" id="CHEBI:58608"/>
        <dbReference type="EC" id="2.7.7.41"/>
    </reaction>
</comment>
<dbReference type="Pfam" id="PF01148">
    <property type="entry name" value="CTP_transf_1"/>
    <property type="match status" value="1"/>
</dbReference>
<feature type="transmembrane region" description="Helical" evidence="19">
    <location>
        <begin position="12"/>
        <end position="42"/>
    </location>
</feature>
<feature type="transmembrane region" description="Helical" evidence="19">
    <location>
        <begin position="85"/>
        <end position="104"/>
    </location>
</feature>
<keyword evidence="17" id="KW-1208">Phospholipid metabolism</keyword>
<keyword evidence="13 19" id="KW-1133">Transmembrane helix</keyword>
<dbReference type="PANTHER" id="PTHR46382">
    <property type="entry name" value="PHOSPHATIDATE CYTIDYLYLTRANSFERASE"/>
    <property type="match status" value="1"/>
</dbReference>
<evidence type="ECO:0000256" key="3">
    <source>
        <dbReference type="ARBA" id="ARBA00005119"/>
    </source>
</evidence>
<dbReference type="Proteomes" id="UP000249739">
    <property type="component" value="Unassembled WGS sequence"/>
</dbReference>
<comment type="similarity">
    <text evidence="5 18">Belongs to the CDS family.</text>
</comment>
<evidence type="ECO:0000256" key="6">
    <source>
        <dbReference type="ARBA" id="ARBA00012487"/>
    </source>
</evidence>
<keyword evidence="12 18" id="KW-0548">Nucleotidyltransferase</keyword>
<keyword evidence="16" id="KW-0594">Phospholipid biosynthesis</keyword>
<keyword evidence="11 18" id="KW-0812">Transmembrane</keyword>
<dbReference type="GO" id="GO:0004605">
    <property type="term" value="F:phosphatidate cytidylyltransferase activity"/>
    <property type="evidence" value="ECO:0007669"/>
    <property type="project" value="UniProtKB-EC"/>
</dbReference>
<evidence type="ECO:0000256" key="17">
    <source>
        <dbReference type="ARBA" id="ARBA00023264"/>
    </source>
</evidence>
<comment type="subcellular location">
    <subcellularLocation>
        <location evidence="2">Cell membrane</location>
        <topology evidence="2">Multi-pass membrane protein</topology>
    </subcellularLocation>
</comment>
<keyword evidence="10 18" id="KW-0808">Transferase</keyword>
<evidence type="ECO:0000256" key="10">
    <source>
        <dbReference type="ARBA" id="ARBA00022679"/>
    </source>
</evidence>
<dbReference type="EC" id="2.7.7.41" evidence="6 18"/>
<keyword evidence="9" id="KW-0444">Lipid biosynthesis</keyword>
<keyword evidence="15 19" id="KW-0472">Membrane</keyword>
<dbReference type="InterPro" id="IPR000374">
    <property type="entry name" value="PC_trans"/>
</dbReference>
<dbReference type="GO" id="GO:0005886">
    <property type="term" value="C:plasma membrane"/>
    <property type="evidence" value="ECO:0007669"/>
    <property type="project" value="UniProtKB-SubCell"/>
</dbReference>
<evidence type="ECO:0000256" key="13">
    <source>
        <dbReference type="ARBA" id="ARBA00022989"/>
    </source>
</evidence>
<evidence type="ECO:0000313" key="21">
    <source>
        <dbReference type="Proteomes" id="UP000249739"/>
    </source>
</evidence>
<evidence type="ECO:0000313" key="20">
    <source>
        <dbReference type="EMBL" id="PZP56404.1"/>
    </source>
</evidence>
<dbReference type="EMBL" id="QFOT01000026">
    <property type="protein sequence ID" value="PZP56404.1"/>
    <property type="molecule type" value="Genomic_DNA"/>
</dbReference>
<evidence type="ECO:0000256" key="11">
    <source>
        <dbReference type="ARBA" id="ARBA00022692"/>
    </source>
</evidence>
<evidence type="ECO:0000256" key="7">
    <source>
        <dbReference type="ARBA" id="ARBA00019373"/>
    </source>
</evidence>
<evidence type="ECO:0000256" key="5">
    <source>
        <dbReference type="ARBA" id="ARBA00010185"/>
    </source>
</evidence>
<dbReference type="AlphaFoldDB" id="A0A2W5FPS0"/>
<comment type="pathway">
    <text evidence="3 18">Phospholipid metabolism; CDP-diacylglycerol biosynthesis; CDP-diacylglycerol from sn-glycerol 3-phosphate: step 3/3.</text>
</comment>
<evidence type="ECO:0000256" key="2">
    <source>
        <dbReference type="ARBA" id="ARBA00004651"/>
    </source>
</evidence>
<evidence type="ECO:0000256" key="18">
    <source>
        <dbReference type="RuleBase" id="RU003938"/>
    </source>
</evidence>
<dbReference type="GO" id="GO:0016024">
    <property type="term" value="P:CDP-diacylglycerol biosynthetic process"/>
    <property type="evidence" value="ECO:0007669"/>
    <property type="project" value="UniProtKB-UniPathway"/>
</dbReference>
<dbReference type="PROSITE" id="PS01315">
    <property type="entry name" value="CDS"/>
    <property type="match status" value="1"/>
</dbReference>
<dbReference type="PANTHER" id="PTHR46382:SF1">
    <property type="entry name" value="PHOSPHATIDATE CYTIDYLYLTRANSFERASE"/>
    <property type="match status" value="1"/>
</dbReference>
<evidence type="ECO:0000256" key="14">
    <source>
        <dbReference type="ARBA" id="ARBA00023098"/>
    </source>
</evidence>
<proteinExistence type="inferred from homology"/>
<organism evidence="20 21">
    <name type="scientific">Micavibrio aeruginosavorus</name>
    <dbReference type="NCBI Taxonomy" id="349221"/>
    <lineage>
        <taxon>Bacteria</taxon>
        <taxon>Pseudomonadati</taxon>
        <taxon>Bdellovibrionota</taxon>
        <taxon>Bdellovibrionia</taxon>
        <taxon>Bdellovibrionales</taxon>
        <taxon>Pseudobdellovibrionaceae</taxon>
        <taxon>Micavibrio</taxon>
    </lineage>
</organism>
<evidence type="ECO:0000256" key="1">
    <source>
        <dbReference type="ARBA" id="ARBA00001698"/>
    </source>
</evidence>
<comment type="caution">
    <text evidence="20">The sequence shown here is derived from an EMBL/GenBank/DDBJ whole genome shotgun (WGS) entry which is preliminary data.</text>
</comment>
<evidence type="ECO:0000256" key="16">
    <source>
        <dbReference type="ARBA" id="ARBA00023209"/>
    </source>
</evidence>
<feature type="transmembrane region" description="Helical" evidence="19">
    <location>
        <begin position="125"/>
        <end position="145"/>
    </location>
</feature>
<accession>A0A2W5FPS0</accession>
<comment type="pathway">
    <text evidence="4">Lipid metabolism.</text>
</comment>
<feature type="transmembrane region" description="Helical" evidence="19">
    <location>
        <begin position="54"/>
        <end position="73"/>
    </location>
</feature>
<keyword evidence="8" id="KW-1003">Cell membrane</keyword>
<keyword evidence="14" id="KW-0443">Lipid metabolism</keyword>
<protein>
    <recommendedName>
        <fullName evidence="7 18">Phosphatidate cytidylyltransferase</fullName>
        <ecNumber evidence="6 18">2.7.7.41</ecNumber>
    </recommendedName>
</protein>